<sequence length="233" mass="25390">MCSPCCCNFGSTCPAILPCGREPCCTSCPPPPMCCKPCVPPPVPCTPCLPCRCRPVFRQCPAPVIPDLVPPIVPILPACKPRRCPPPEPCLPPPQPVCSPPVLPCCPPPPPCDPPPVYPCPDPIPCYQPVLPRCNPQCPPPILPKQRPICPRAPPAPYPCLPVCRSCCPHCELDPVTRRRPLIVHDSVFKTRKSGLPAECYKRSDPSVRYEIENYVKQGPQSGCCVPIRVPMF</sequence>
<proteinExistence type="predicted"/>
<comment type="caution">
    <text evidence="1">The sequence shown here is derived from an EMBL/GenBank/DDBJ whole genome shotgun (WGS) entry which is preliminary data.</text>
</comment>
<accession>A0A8S1A3M7</accession>
<reference evidence="1 2" key="1">
    <citation type="submission" date="2020-04" db="EMBL/GenBank/DDBJ databases">
        <authorList>
            <person name="Wallbank WR R."/>
            <person name="Pardo Diaz C."/>
            <person name="Kozak K."/>
            <person name="Martin S."/>
            <person name="Jiggins C."/>
            <person name="Moest M."/>
            <person name="Warren A I."/>
            <person name="Byers J.R.P. K."/>
            <person name="Montejo-Kovacevich G."/>
            <person name="Yen C E."/>
        </authorList>
    </citation>
    <scope>NUCLEOTIDE SEQUENCE [LARGE SCALE GENOMIC DNA]</scope>
</reference>
<name>A0A8S1A3M7_ARCPL</name>
<evidence type="ECO:0000313" key="2">
    <source>
        <dbReference type="Proteomes" id="UP000494256"/>
    </source>
</evidence>
<dbReference type="Proteomes" id="UP000494256">
    <property type="component" value="Unassembled WGS sequence"/>
</dbReference>
<organism evidence="1 2">
    <name type="scientific">Arctia plantaginis</name>
    <name type="common">Wood tiger moth</name>
    <name type="synonym">Phalaena plantaginis</name>
    <dbReference type="NCBI Taxonomy" id="874455"/>
    <lineage>
        <taxon>Eukaryota</taxon>
        <taxon>Metazoa</taxon>
        <taxon>Ecdysozoa</taxon>
        <taxon>Arthropoda</taxon>
        <taxon>Hexapoda</taxon>
        <taxon>Insecta</taxon>
        <taxon>Pterygota</taxon>
        <taxon>Neoptera</taxon>
        <taxon>Endopterygota</taxon>
        <taxon>Lepidoptera</taxon>
        <taxon>Glossata</taxon>
        <taxon>Ditrysia</taxon>
        <taxon>Noctuoidea</taxon>
        <taxon>Erebidae</taxon>
        <taxon>Arctiinae</taxon>
        <taxon>Arctia</taxon>
    </lineage>
</organism>
<dbReference type="OrthoDB" id="6372047at2759"/>
<gene>
    <name evidence="1" type="ORF">APLA_LOCUS9094</name>
</gene>
<evidence type="ECO:0000313" key="1">
    <source>
        <dbReference type="EMBL" id="CAB3240525.1"/>
    </source>
</evidence>
<dbReference type="AlphaFoldDB" id="A0A8S1A3M7"/>
<dbReference type="EMBL" id="CADEBD010000309">
    <property type="protein sequence ID" value="CAB3240525.1"/>
    <property type="molecule type" value="Genomic_DNA"/>
</dbReference>
<protein>
    <submittedName>
        <fullName evidence="1">Uncharacterized protein</fullName>
    </submittedName>
</protein>